<comment type="similarity">
    <text evidence="2">Belongs to the polysaccharide synthase family.</text>
</comment>
<accession>A0ABP6VDA8</accession>
<feature type="transmembrane region" description="Helical" evidence="7">
    <location>
        <begin position="120"/>
        <end position="138"/>
    </location>
</feature>
<dbReference type="InterPro" id="IPR050833">
    <property type="entry name" value="Poly_Biosynth_Transport"/>
</dbReference>
<evidence type="ECO:0000256" key="5">
    <source>
        <dbReference type="ARBA" id="ARBA00022989"/>
    </source>
</evidence>
<keyword evidence="6 7" id="KW-0472">Membrane</keyword>
<feature type="transmembrane region" description="Helical" evidence="7">
    <location>
        <begin position="48"/>
        <end position="67"/>
    </location>
</feature>
<dbReference type="Pfam" id="PF13440">
    <property type="entry name" value="Polysacc_synt_3"/>
    <property type="match status" value="1"/>
</dbReference>
<evidence type="ECO:0000256" key="2">
    <source>
        <dbReference type="ARBA" id="ARBA00007430"/>
    </source>
</evidence>
<protein>
    <submittedName>
        <fullName evidence="8">Lipopolysaccharide biosynthesis protein</fullName>
    </submittedName>
</protein>
<evidence type="ECO:0000256" key="3">
    <source>
        <dbReference type="ARBA" id="ARBA00022475"/>
    </source>
</evidence>
<keyword evidence="3" id="KW-1003">Cell membrane</keyword>
<proteinExistence type="inferred from homology"/>
<sequence>MSHAVYNGTSARKGAAARGAITTLITQSVRLVVMFGGLAVMGRILGPSTYGLVAMAMALLGIGEVLRESGLLAAAVQASQLTVKQRDNLFWINGAVGIFLCVIFAAGSPLVALLYGDGRLVALTSFLGLQFLFSGFQTQFQAALTRQLRFLALSLSDLVAQVAAVAIGIGLALSGFGYWAIGVQLVSQQALLLAARWLLAGFIPGLPSREAGMRDLLRYGVTLSGTQLMVYFSRSIDSVLVGAIAGGRALGYYSRASQLTQAPLAQGLGPLTSVALPLLSVARADRVSYIAKVNETSAAVCYVFVGSFGLAISAAPCVVPWVFGSDWSGVTPLFQILAVGGMFQAAGYVSYWVFLAEAATSTHLRISFLTRVAAVAALVGGSAWGSLGVAVGYAVGMALTWPMVWLGASRVSGISAGVQLRVGASVVAAALMAATVGLIAADKFANSPTSALVVGTAAWGVVYHLSLAAVPSARGALVPLVRRLPGVYGRAGT</sequence>
<evidence type="ECO:0000256" key="1">
    <source>
        <dbReference type="ARBA" id="ARBA00004651"/>
    </source>
</evidence>
<dbReference type="CDD" id="cd13127">
    <property type="entry name" value="MATE_tuaB_like"/>
    <property type="match status" value="1"/>
</dbReference>
<feature type="transmembrane region" description="Helical" evidence="7">
    <location>
        <begin position="150"/>
        <end position="172"/>
    </location>
</feature>
<reference evidence="9" key="1">
    <citation type="journal article" date="2019" name="Int. J. Syst. Evol. Microbiol.">
        <title>The Global Catalogue of Microorganisms (GCM) 10K type strain sequencing project: providing services to taxonomists for standard genome sequencing and annotation.</title>
        <authorList>
            <consortium name="The Broad Institute Genomics Platform"/>
            <consortium name="The Broad Institute Genome Sequencing Center for Infectious Disease"/>
            <person name="Wu L."/>
            <person name="Ma J."/>
        </authorList>
    </citation>
    <scope>NUCLEOTIDE SEQUENCE [LARGE SCALE GENOMIC DNA]</scope>
    <source>
        <strain evidence="9">JCM 17460</strain>
    </source>
</reference>
<feature type="transmembrane region" description="Helical" evidence="7">
    <location>
        <begin position="461"/>
        <end position="481"/>
    </location>
</feature>
<feature type="transmembrane region" description="Helical" evidence="7">
    <location>
        <begin position="333"/>
        <end position="354"/>
    </location>
</feature>
<dbReference type="EMBL" id="BAABBB010000009">
    <property type="protein sequence ID" value="GAA3530845.1"/>
    <property type="molecule type" value="Genomic_DNA"/>
</dbReference>
<gene>
    <name evidence="8" type="ORF">GCM10022263_19310</name>
</gene>
<organism evidence="8 9">
    <name type="scientific">Nocardioides daeguensis</name>
    <dbReference type="NCBI Taxonomy" id="908359"/>
    <lineage>
        <taxon>Bacteria</taxon>
        <taxon>Bacillati</taxon>
        <taxon>Actinomycetota</taxon>
        <taxon>Actinomycetes</taxon>
        <taxon>Propionibacteriales</taxon>
        <taxon>Nocardioidaceae</taxon>
        <taxon>Nocardioides</taxon>
    </lineage>
</organism>
<keyword evidence="9" id="KW-1185">Reference proteome</keyword>
<dbReference type="RefSeq" id="WP_218232955.1">
    <property type="nucleotide sequence ID" value="NZ_BAABBB010000009.1"/>
</dbReference>
<feature type="transmembrane region" description="Helical" evidence="7">
    <location>
        <begin position="299"/>
        <end position="321"/>
    </location>
</feature>
<name>A0ABP6VDA8_9ACTN</name>
<evidence type="ECO:0000256" key="7">
    <source>
        <dbReference type="SAM" id="Phobius"/>
    </source>
</evidence>
<feature type="transmembrane region" description="Helical" evidence="7">
    <location>
        <begin position="420"/>
        <end position="441"/>
    </location>
</feature>
<dbReference type="Proteomes" id="UP001500301">
    <property type="component" value="Unassembled WGS sequence"/>
</dbReference>
<dbReference type="PANTHER" id="PTHR30250">
    <property type="entry name" value="PST FAMILY PREDICTED COLANIC ACID TRANSPORTER"/>
    <property type="match status" value="1"/>
</dbReference>
<evidence type="ECO:0000256" key="6">
    <source>
        <dbReference type="ARBA" id="ARBA00023136"/>
    </source>
</evidence>
<feature type="transmembrane region" description="Helical" evidence="7">
    <location>
        <begin position="21"/>
        <end position="42"/>
    </location>
</feature>
<comment type="caution">
    <text evidence="8">The sequence shown here is derived from an EMBL/GenBank/DDBJ whole genome shotgun (WGS) entry which is preliminary data.</text>
</comment>
<dbReference type="PANTHER" id="PTHR30250:SF10">
    <property type="entry name" value="LIPOPOLYSACCHARIDE BIOSYNTHESIS PROTEIN WZXC"/>
    <property type="match status" value="1"/>
</dbReference>
<keyword evidence="5 7" id="KW-1133">Transmembrane helix</keyword>
<comment type="subcellular location">
    <subcellularLocation>
        <location evidence="1">Cell membrane</location>
        <topology evidence="1">Multi-pass membrane protein</topology>
    </subcellularLocation>
</comment>
<evidence type="ECO:0000313" key="9">
    <source>
        <dbReference type="Proteomes" id="UP001500301"/>
    </source>
</evidence>
<evidence type="ECO:0000313" key="8">
    <source>
        <dbReference type="EMBL" id="GAA3530845.1"/>
    </source>
</evidence>
<keyword evidence="4 7" id="KW-0812">Transmembrane</keyword>
<feature type="transmembrane region" description="Helical" evidence="7">
    <location>
        <begin position="88"/>
        <end position="114"/>
    </location>
</feature>
<evidence type="ECO:0000256" key="4">
    <source>
        <dbReference type="ARBA" id="ARBA00022692"/>
    </source>
</evidence>